<comment type="caution">
    <text evidence="6">The sequence shown here is derived from an EMBL/GenBank/DDBJ whole genome shotgun (WGS) entry which is preliminary data.</text>
</comment>
<dbReference type="PANTHER" id="PTHR30570">
    <property type="entry name" value="PERIPLASMIC PHOSPHATE BINDING COMPONENT OF PHOSPHATE ABC TRANSPORTER"/>
    <property type="match status" value="1"/>
</dbReference>
<dbReference type="SUPFAM" id="SSF53850">
    <property type="entry name" value="Periplasmic binding protein-like II"/>
    <property type="match status" value="1"/>
</dbReference>
<dbReference type="GO" id="GO:0006817">
    <property type="term" value="P:phosphate ion transport"/>
    <property type="evidence" value="ECO:0007669"/>
    <property type="project" value="UniProtKB-UniRule"/>
</dbReference>
<evidence type="ECO:0000259" key="5">
    <source>
        <dbReference type="Pfam" id="PF12849"/>
    </source>
</evidence>
<evidence type="ECO:0000256" key="3">
    <source>
        <dbReference type="ARBA" id="ARBA00022729"/>
    </source>
</evidence>
<evidence type="ECO:0000313" key="6">
    <source>
        <dbReference type="EMBL" id="KUK87105.1"/>
    </source>
</evidence>
<dbReference type="CDD" id="cd13566">
    <property type="entry name" value="PBP2_phosphate"/>
    <property type="match status" value="1"/>
</dbReference>
<dbReference type="NCBIfam" id="TIGR02136">
    <property type="entry name" value="ptsS_2"/>
    <property type="match status" value="1"/>
</dbReference>
<feature type="signal peptide" evidence="4">
    <location>
        <begin position="1"/>
        <end position="20"/>
    </location>
</feature>
<reference evidence="7" key="1">
    <citation type="journal article" date="2015" name="MBio">
        <title>Genome-Resolved Metagenomic Analysis Reveals Roles for Candidate Phyla and Other Microbial Community Members in Biogeochemical Transformations in Oil Reservoirs.</title>
        <authorList>
            <person name="Hu P."/>
            <person name="Tom L."/>
            <person name="Singh A."/>
            <person name="Thomas B.C."/>
            <person name="Baker B.J."/>
            <person name="Piceno Y.M."/>
            <person name="Andersen G.L."/>
            <person name="Banfield J.F."/>
        </authorList>
    </citation>
    <scope>NUCLEOTIDE SEQUENCE [LARGE SCALE GENOMIC DNA]</scope>
</reference>
<dbReference type="InterPro" id="IPR011862">
    <property type="entry name" value="Phos-bd"/>
</dbReference>
<proteinExistence type="inferred from homology"/>
<dbReference type="PATRIC" id="fig|1635277.3.peg.1069"/>
<comment type="similarity">
    <text evidence="1 4">Belongs to the PstS family.</text>
</comment>
<dbReference type="Gene3D" id="3.40.190.10">
    <property type="entry name" value="Periplasmic binding protein-like II"/>
    <property type="match status" value="2"/>
</dbReference>
<protein>
    <recommendedName>
        <fullName evidence="4">Phosphate-binding protein</fullName>
    </recommendedName>
</protein>
<dbReference type="FunFam" id="3.40.190.10:FF:000055">
    <property type="entry name" value="Phosphate ABC transporter, phosphate-binding protein"/>
    <property type="match status" value="1"/>
</dbReference>
<gene>
    <name evidence="6" type="ORF">XE03_1055</name>
</gene>
<comment type="function">
    <text evidence="4">Involved in the system for phosphate transport across the cytoplasmic membrane.</text>
</comment>
<sequence length="269" mass="29488">MKKFLTLILTFLTVFSFVFPKSNDITMSGSTTVFPISQKAAEVFMDKNPSINITVRGGGSGVGISNLIEGKVDIANSSRKIKDKEVYQAKENGVNVYETVIANDALSIVVHPSNPVSEIDLKTLKNIYTGKIKNWKELGGNDMSIVVVSRDVSSGTFEVFNEKVLEKAKYREDALLLASNNAILSTVKDTPGAIGYIGLGFVNENVKALKVEGVYPSKESVNNKTYKIARSLYLYTNGKPKGNIGKFIDFILSDEGQKIVEEIGYIPLR</sequence>
<dbReference type="Proteomes" id="UP000053467">
    <property type="component" value="Unassembled WGS sequence"/>
</dbReference>
<keyword evidence="3 4" id="KW-0732">Signal</keyword>
<dbReference type="InterPro" id="IPR024370">
    <property type="entry name" value="PBP_domain"/>
</dbReference>
<evidence type="ECO:0000256" key="1">
    <source>
        <dbReference type="ARBA" id="ARBA00008725"/>
    </source>
</evidence>
<keyword evidence="2 4" id="KW-0813">Transport</keyword>
<dbReference type="InterPro" id="IPR050811">
    <property type="entry name" value="Phosphate_ABC_transporter"/>
</dbReference>
<dbReference type="EMBL" id="LGGX01000008">
    <property type="protein sequence ID" value="KUK87105.1"/>
    <property type="molecule type" value="Genomic_DNA"/>
</dbReference>
<dbReference type="Pfam" id="PF12849">
    <property type="entry name" value="PBP_like_2"/>
    <property type="match status" value="1"/>
</dbReference>
<feature type="domain" description="PBP" evidence="5">
    <location>
        <begin position="23"/>
        <end position="255"/>
    </location>
</feature>
<accession>A0A101I393</accession>
<organism evidence="6 7">
    <name type="scientific">candidate division TA06 bacterium 34_109</name>
    <dbReference type="NCBI Taxonomy" id="1635277"/>
    <lineage>
        <taxon>Bacteria</taxon>
        <taxon>Bacteria division TA06</taxon>
    </lineage>
</organism>
<dbReference type="AlphaFoldDB" id="A0A101I393"/>
<name>A0A101I393_UNCT6</name>
<dbReference type="PANTHER" id="PTHR30570:SF1">
    <property type="entry name" value="PHOSPHATE-BINDING PROTEIN PSTS"/>
    <property type="match status" value="1"/>
</dbReference>
<evidence type="ECO:0000256" key="4">
    <source>
        <dbReference type="RuleBase" id="RU367119"/>
    </source>
</evidence>
<dbReference type="GO" id="GO:0042301">
    <property type="term" value="F:phosphate ion binding"/>
    <property type="evidence" value="ECO:0007669"/>
    <property type="project" value="UniProtKB-UniRule"/>
</dbReference>
<evidence type="ECO:0000313" key="7">
    <source>
        <dbReference type="Proteomes" id="UP000053467"/>
    </source>
</evidence>
<keyword evidence="4" id="KW-0592">Phosphate transport</keyword>
<feature type="chain" id="PRO_5027133620" description="Phosphate-binding protein" evidence="4">
    <location>
        <begin position="21"/>
        <end position="269"/>
    </location>
</feature>
<evidence type="ECO:0000256" key="2">
    <source>
        <dbReference type="ARBA" id="ARBA00022448"/>
    </source>
</evidence>